<comment type="caution">
    <text evidence="2">The sequence shown here is derived from an EMBL/GenBank/DDBJ whole genome shotgun (WGS) entry which is preliminary data.</text>
</comment>
<evidence type="ECO:0000313" key="3">
    <source>
        <dbReference type="Proteomes" id="UP001162640"/>
    </source>
</evidence>
<dbReference type="Proteomes" id="UP001162640">
    <property type="component" value="Unassembled WGS sequence"/>
</dbReference>
<gene>
    <name evidence="2" type="ORF">TL16_g02891</name>
</gene>
<accession>A0A9W6ZWK8</accession>
<dbReference type="EMBL" id="BLQM01000073">
    <property type="protein sequence ID" value="GMH59731.1"/>
    <property type="molecule type" value="Genomic_DNA"/>
</dbReference>
<feature type="region of interest" description="Disordered" evidence="1">
    <location>
        <begin position="106"/>
        <end position="150"/>
    </location>
</feature>
<reference evidence="3" key="1">
    <citation type="journal article" date="2023" name="Commun. Biol.">
        <title>Genome analysis of Parmales, the sister group of diatoms, reveals the evolutionary specialization of diatoms from phago-mixotrophs to photoautotrophs.</title>
        <authorList>
            <person name="Ban H."/>
            <person name="Sato S."/>
            <person name="Yoshikawa S."/>
            <person name="Yamada K."/>
            <person name="Nakamura Y."/>
            <person name="Ichinomiya M."/>
            <person name="Sato N."/>
            <person name="Blanc-Mathieu R."/>
            <person name="Endo H."/>
            <person name="Kuwata A."/>
            <person name="Ogata H."/>
        </authorList>
    </citation>
    <scope>NUCLEOTIDE SEQUENCE [LARGE SCALE GENOMIC DNA]</scope>
</reference>
<evidence type="ECO:0000256" key="1">
    <source>
        <dbReference type="SAM" id="MobiDB-lite"/>
    </source>
</evidence>
<organism evidence="2 3">
    <name type="scientific">Triparma laevis f. inornata</name>
    <dbReference type="NCBI Taxonomy" id="1714386"/>
    <lineage>
        <taxon>Eukaryota</taxon>
        <taxon>Sar</taxon>
        <taxon>Stramenopiles</taxon>
        <taxon>Ochrophyta</taxon>
        <taxon>Bolidophyceae</taxon>
        <taxon>Parmales</taxon>
        <taxon>Triparmaceae</taxon>
        <taxon>Triparma</taxon>
    </lineage>
</organism>
<feature type="compositionally biased region" description="Low complexity" evidence="1">
    <location>
        <begin position="30"/>
        <end position="47"/>
    </location>
</feature>
<feature type="region of interest" description="Disordered" evidence="1">
    <location>
        <begin position="30"/>
        <end position="51"/>
    </location>
</feature>
<feature type="compositionally biased region" description="Polar residues" evidence="1">
    <location>
        <begin position="106"/>
        <end position="121"/>
    </location>
</feature>
<name>A0A9W6ZWK8_9STRA</name>
<sequence>MQEKSATNQNSVKVVGKTWDNLKLLKRDVISSANPNNPNPTPTNAIPPLTPSTKITVGQSLLVTLPTSPFYGKLGTVTRLFGVKNVELSIGSLSSRFKRNELSIPNEAQSDSVDNNNNKSPKISKRVIAEEEATRQQNFAAQKKKKGKKP</sequence>
<proteinExistence type="predicted"/>
<evidence type="ECO:0000313" key="2">
    <source>
        <dbReference type="EMBL" id="GMH59731.1"/>
    </source>
</evidence>
<protein>
    <submittedName>
        <fullName evidence="2">Uncharacterized protein</fullName>
    </submittedName>
</protein>
<dbReference type="AlphaFoldDB" id="A0A9W6ZWK8"/>